<feature type="region of interest" description="Disordered" evidence="2">
    <location>
        <begin position="337"/>
        <end position="364"/>
    </location>
</feature>
<dbReference type="Gene3D" id="3.30.70.2390">
    <property type="match status" value="1"/>
</dbReference>
<comment type="caution">
    <text evidence="6">The sequence shown here is derived from an EMBL/GenBank/DDBJ whole genome shotgun (WGS) entry which is preliminary data.</text>
</comment>
<feature type="domain" description="Cell envelope-related transcriptional attenuator" evidence="4">
    <location>
        <begin position="99"/>
        <end position="255"/>
    </location>
</feature>
<proteinExistence type="inferred from homology"/>
<comment type="similarity">
    <text evidence="1">Belongs to the LytR/CpsA/Psr (LCP) family.</text>
</comment>
<evidence type="ECO:0000256" key="1">
    <source>
        <dbReference type="ARBA" id="ARBA00006068"/>
    </source>
</evidence>
<evidence type="ECO:0000259" key="4">
    <source>
        <dbReference type="Pfam" id="PF03816"/>
    </source>
</evidence>
<name>A0A7W8VEA8_9ACTN</name>
<dbReference type="Pfam" id="PF13399">
    <property type="entry name" value="LytR_C"/>
    <property type="match status" value="1"/>
</dbReference>
<dbReference type="NCBIfam" id="TIGR00350">
    <property type="entry name" value="lytR_cpsA_psr"/>
    <property type="match status" value="1"/>
</dbReference>
<dbReference type="InterPro" id="IPR004474">
    <property type="entry name" value="LytR_CpsA_psr"/>
</dbReference>
<reference evidence="6 7" key="1">
    <citation type="submission" date="2020-08" db="EMBL/GenBank/DDBJ databases">
        <title>Sequencing the genomes of 1000 actinobacteria strains.</title>
        <authorList>
            <person name="Klenk H.-P."/>
        </authorList>
    </citation>
    <scope>NUCLEOTIDE SEQUENCE [LARGE SCALE GENOMIC DNA]</scope>
    <source>
        <strain evidence="6 7">DSM 44551</strain>
    </source>
</reference>
<protein>
    <submittedName>
        <fullName evidence="6">LCP family protein required for cell wall assembly</fullName>
    </submittedName>
</protein>
<dbReference type="InterPro" id="IPR027381">
    <property type="entry name" value="LytR/CpsA/Psr_C"/>
</dbReference>
<feature type="domain" description="LytR/CpsA/Psr regulator C-terminal" evidence="5">
    <location>
        <begin position="364"/>
        <end position="449"/>
    </location>
</feature>
<dbReference type="EMBL" id="JACHDB010000001">
    <property type="protein sequence ID" value="MBB5432895.1"/>
    <property type="molecule type" value="Genomic_DNA"/>
</dbReference>
<feature type="compositionally biased region" description="Basic and acidic residues" evidence="2">
    <location>
        <begin position="341"/>
        <end position="359"/>
    </location>
</feature>
<keyword evidence="7" id="KW-1185">Reference proteome</keyword>
<dbReference type="PANTHER" id="PTHR33392:SF6">
    <property type="entry name" value="POLYISOPRENYL-TEICHOIC ACID--PEPTIDOGLYCAN TEICHOIC ACID TRANSFERASE TAGU"/>
    <property type="match status" value="1"/>
</dbReference>
<sequence length="475" mass="49934">MPRKRPSSRGSTRGHAAARRAISPRRIIALVSTCLLICSLLTAYGVYWNIYNKINQQSIDLDPFGDRPTRVDGVLNIMLIGSDVRSGDNADYGDAEGERPDTLAIAHISPEKGRATIVNIPRDSVVDMPACEPTDDKPGQDAHTAMIGEAMNNGGVQCLWGTVEQLTNVHIDHFVSVDFVGFKEMVDALGGVTMCIPEPIQDEKAGHLNLEAGEQTLDGEEALGYVRSRKGQGDGSDLSRIDRQQDFMGAMLQEVVNGDVLSSPGTLNSFLGSVADSLSTDDGLTVSTMGDIAVAMREVDLGDIEFVTVPNGPHPADPNRVAWSEPKSTQLWQSVASDEISDGKDDEGGGKGKGDKTPKVEPSTVSVEVLNGTDTPGLADEVSTGLAGMGFLPAGTGNPLGEAPEKSTVYHPPGKEAEAKAVASKLNSATTEENPALTDTLQLVVAYDWNGFKSSGGGGGADVEGKSAADAKTAC</sequence>
<keyword evidence="3" id="KW-0812">Transmembrane</keyword>
<evidence type="ECO:0000259" key="5">
    <source>
        <dbReference type="Pfam" id="PF13399"/>
    </source>
</evidence>
<accession>A0A7W8VEA8</accession>
<dbReference type="Pfam" id="PF03816">
    <property type="entry name" value="LytR_cpsA_psr"/>
    <property type="match status" value="1"/>
</dbReference>
<gene>
    <name evidence="6" type="ORF">HDA36_002979</name>
</gene>
<evidence type="ECO:0000256" key="3">
    <source>
        <dbReference type="SAM" id="Phobius"/>
    </source>
</evidence>
<feature type="region of interest" description="Disordered" evidence="2">
    <location>
        <begin position="455"/>
        <end position="475"/>
    </location>
</feature>
<evidence type="ECO:0000313" key="6">
    <source>
        <dbReference type="EMBL" id="MBB5432895.1"/>
    </source>
</evidence>
<evidence type="ECO:0000256" key="2">
    <source>
        <dbReference type="SAM" id="MobiDB-lite"/>
    </source>
</evidence>
<dbReference type="RefSeq" id="WP_184392397.1">
    <property type="nucleotide sequence ID" value="NZ_BAAAJD010000134.1"/>
</dbReference>
<feature type="transmembrane region" description="Helical" evidence="3">
    <location>
        <begin position="27"/>
        <end position="48"/>
    </location>
</feature>
<keyword evidence="3" id="KW-1133">Transmembrane helix</keyword>
<dbReference type="Gene3D" id="3.40.630.190">
    <property type="entry name" value="LCP protein"/>
    <property type="match status" value="1"/>
</dbReference>
<dbReference type="PANTHER" id="PTHR33392">
    <property type="entry name" value="POLYISOPRENYL-TEICHOIC ACID--PEPTIDOGLYCAN TEICHOIC ACID TRANSFERASE TAGU"/>
    <property type="match status" value="1"/>
</dbReference>
<dbReference type="InterPro" id="IPR050922">
    <property type="entry name" value="LytR/CpsA/Psr_CW_biosynth"/>
</dbReference>
<dbReference type="Proteomes" id="UP000572635">
    <property type="component" value="Unassembled WGS sequence"/>
</dbReference>
<organism evidence="6 7">
    <name type="scientific">Nocardiopsis composta</name>
    <dbReference type="NCBI Taxonomy" id="157465"/>
    <lineage>
        <taxon>Bacteria</taxon>
        <taxon>Bacillati</taxon>
        <taxon>Actinomycetota</taxon>
        <taxon>Actinomycetes</taxon>
        <taxon>Streptosporangiales</taxon>
        <taxon>Nocardiopsidaceae</taxon>
        <taxon>Nocardiopsis</taxon>
    </lineage>
</organism>
<keyword evidence="3" id="KW-0472">Membrane</keyword>
<evidence type="ECO:0000313" key="7">
    <source>
        <dbReference type="Proteomes" id="UP000572635"/>
    </source>
</evidence>
<dbReference type="AlphaFoldDB" id="A0A7W8VEA8"/>